<keyword evidence="2" id="KW-1185">Reference proteome</keyword>
<evidence type="ECO:0000313" key="1">
    <source>
        <dbReference type="EMBL" id="KAK9762434.1"/>
    </source>
</evidence>
<reference evidence="1 2" key="1">
    <citation type="submission" date="2023-04" db="EMBL/GenBank/DDBJ databases">
        <title>Genome of Basidiobolus ranarum AG-B5.</title>
        <authorList>
            <person name="Stajich J.E."/>
            <person name="Carter-House D."/>
            <person name="Gryganskyi A."/>
        </authorList>
    </citation>
    <scope>NUCLEOTIDE SEQUENCE [LARGE SCALE GENOMIC DNA]</scope>
    <source>
        <strain evidence="1 2">AG-B5</strain>
    </source>
</reference>
<evidence type="ECO:0000313" key="2">
    <source>
        <dbReference type="Proteomes" id="UP001479436"/>
    </source>
</evidence>
<dbReference type="EMBL" id="JASJQH010000964">
    <property type="protein sequence ID" value="KAK9762434.1"/>
    <property type="molecule type" value="Genomic_DNA"/>
</dbReference>
<accession>A0ABR2WLR7</accession>
<comment type="caution">
    <text evidence="1">The sequence shown here is derived from an EMBL/GenBank/DDBJ whole genome shotgun (WGS) entry which is preliminary data.</text>
</comment>
<sequence>MNIRAFSSIRRTIVPRLPTYRITSRNLYSTNAGLETLKPEVIRPKPLTFWQIFGGPLTNLFLWGSVTTVGLHFAWSALYHMEYVEEMEAKVQLLENNITAITQQKNLTRT</sequence>
<organism evidence="1 2">
    <name type="scientific">Basidiobolus ranarum</name>
    <dbReference type="NCBI Taxonomy" id="34480"/>
    <lineage>
        <taxon>Eukaryota</taxon>
        <taxon>Fungi</taxon>
        <taxon>Fungi incertae sedis</taxon>
        <taxon>Zoopagomycota</taxon>
        <taxon>Entomophthoromycotina</taxon>
        <taxon>Basidiobolomycetes</taxon>
        <taxon>Basidiobolales</taxon>
        <taxon>Basidiobolaceae</taxon>
        <taxon>Basidiobolus</taxon>
    </lineage>
</organism>
<protein>
    <submittedName>
        <fullName evidence="1">Uncharacterized protein</fullName>
    </submittedName>
</protein>
<dbReference type="Proteomes" id="UP001479436">
    <property type="component" value="Unassembled WGS sequence"/>
</dbReference>
<proteinExistence type="predicted"/>
<name>A0ABR2WLR7_9FUNG</name>
<gene>
    <name evidence="1" type="ORF">K7432_011840</name>
</gene>